<dbReference type="PANTHER" id="PTHR43114">
    <property type="entry name" value="ADENINE DEAMINASE"/>
    <property type="match status" value="1"/>
</dbReference>
<keyword evidence="8" id="KW-1185">Reference proteome</keyword>
<reference evidence="7 8" key="1">
    <citation type="journal article" date="2018" name="Syst. Appl. Microbiol.">
        <title>Ereboglobus luteus gen. nov. sp. nov. from cockroach guts, and new insights into the oxygen relationship of the genera Opitutus and Didymococcus (Verrucomicrobia: Opitutaceae).</title>
        <authorList>
            <person name="Tegtmeier D."/>
            <person name="Belitz A."/>
            <person name="Radek R."/>
            <person name="Heimerl T."/>
            <person name="Brune A."/>
        </authorList>
    </citation>
    <scope>NUCLEOTIDE SEQUENCE [LARGE SCALE GENOMIC DNA]</scope>
    <source>
        <strain evidence="7 8">Ho45</strain>
    </source>
</reference>
<evidence type="ECO:0000256" key="1">
    <source>
        <dbReference type="ARBA" id="ARBA00001947"/>
    </source>
</evidence>
<dbReference type="GO" id="GO:0006146">
    <property type="term" value="P:adenine catabolic process"/>
    <property type="evidence" value="ECO:0007669"/>
    <property type="project" value="TreeGrafter"/>
</dbReference>
<dbReference type="AlphaFoldDB" id="A0A2U8E489"/>
<dbReference type="OrthoDB" id="9779574at2"/>
<evidence type="ECO:0000259" key="6">
    <source>
        <dbReference type="Pfam" id="PF00962"/>
    </source>
</evidence>
<dbReference type="Gene3D" id="3.20.20.140">
    <property type="entry name" value="Metal-dependent hydrolases"/>
    <property type="match status" value="1"/>
</dbReference>
<dbReference type="GO" id="GO:0043103">
    <property type="term" value="P:hypoxanthine salvage"/>
    <property type="evidence" value="ECO:0007669"/>
    <property type="project" value="TreeGrafter"/>
</dbReference>
<evidence type="ECO:0000313" key="7">
    <source>
        <dbReference type="EMBL" id="AWI09575.1"/>
    </source>
</evidence>
<organism evidence="7 8">
    <name type="scientific">Ereboglobus luteus</name>
    <dbReference type="NCBI Taxonomy" id="1796921"/>
    <lineage>
        <taxon>Bacteria</taxon>
        <taxon>Pseudomonadati</taxon>
        <taxon>Verrucomicrobiota</taxon>
        <taxon>Opitutia</taxon>
        <taxon>Opitutales</taxon>
        <taxon>Opitutaceae</taxon>
        <taxon>Ereboglobus</taxon>
    </lineage>
</organism>
<keyword evidence="4" id="KW-0378">Hydrolase</keyword>
<keyword evidence="3" id="KW-0479">Metal-binding</keyword>
<comment type="cofactor">
    <cofactor evidence="1">
        <name>Zn(2+)</name>
        <dbReference type="ChEBI" id="CHEBI:29105"/>
    </cofactor>
</comment>
<proteinExistence type="inferred from homology"/>
<sequence>MKPASQKTKLAPSLKKFIRALPKTETHLHVEGALPYQVLRKWKPREYPANPFFHAPRHRIRKFERFDEILLGHALPWFTSTERYYEGAKAIFAKHTAQNVRYVETSFHLAATHFLKIPPSEIAAAILSAAPRGLEVRVFVGMLRNDYRGPMRAVIDGIADCDNITGVDLHGLETLPTEAWTSRVWKRMRAAGKITKAHAGEFDGAARVREAIVKLGVTRIQHGTRAIEDPEVVALARDRGVTFDMCPISNVRLGVVPSIRKHPIRAYMKAGIRCTLSTDDPLVFNNTLTDEYAALAAEAKFTKPELAQLARNGFGVAQISETKRRRLLAEIDALAKS</sequence>
<dbReference type="InterPro" id="IPR001365">
    <property type="entry name" value="A_deaminase_dom"/>
</dbReference>
<dbReference type="InterPro" id="IPR006330">
    <property type="entry name" value="Ado/ade_deaminase"/>
</dbReference>
<gene>
    <name evidence="7" type="ORF">CKA38_10265</name>
</gene>
<evidence type="ECO:0000256" key="4">
    <source>
        <dbReference type="ARBA" id="ARBA00022801"/>
    </source>
</evidence>
<comment type="similarity">
    <text evidence="2">Belongs to the metallo-dependent hydrolases superfamily. Adenosine and AMP deaminases family.</text>
</comment>
<evidence type="ECO:0000256" key="5">
    <source>
        <dbReference type="ARBA" id="ARBA00022833"/>
    </source>
</evidence>
<dbReference type="Pfam" id="PF00962">
    <property type="entry name" value="A_deaminase"/>
    <property type="match status" value="1"/>
</dbReference>
<dbReference type="InterPro" id="IPR032466">
    <property type="entry name" value="Metal_Hydrolase"/>
</dbReference>
<dbReference type="GO" id="GO:0005829">
    <property type="term" value="C:cytosol"/>
    <property type="evidence" value="ECO:0007669"/>
    <property type="project" value="TreeGrafter"/>
</dbReference>
<dbReference type="GO" id="GO:0000034">
    <property type="term" value="F:adenine deaminase activity"/>
    <property type="evidence" value="ECO:0007669"/>
    <property type="project" value="TreeGrafter"/>
</dbReference>
<dbReference type="SUPFAM" id="SSF51556">
    <property type="entry name" value="Metallo-dependent hydrolases"/>
    <property type="match status" value="1"/>
</dbReference>
<evidence type="ECO:0000256" key="2">
    <source>
        <dbReference type="ARBA" id="ARBA00006676"/>
    </source>
</evidence>
<keyword evidence="5" id="KW-0862">Zinc</keyword>
<name>A0A2U8E489_9BACT</name>
<protein>
    <submittedName>
        <fullName evidence="7">Adenosine deaminase</fullName>
    </submittedName>
</protein>
<dbReference type="PANTHER" id="PTHR43114:SF6">
    <property type="entry name" value="ADENINE DEAMINASE"/>
    <property type="match status" value="1"/>
</dbReference>
<dbReference type="EMBL" id="CP023004">
    <property type="protein sequence ID" value="AWI09575.1"/>
    <property type="molecule type" value="Genomic_DNA"/>
</dbReference>
<dbReference type="KEGG" id="elut:CKA38_10265"/>
<dbReference type="GO" id="GO:0046872">
    <property type="term" value="F:metal ion binding"/>
    <property type="evidence" value="ECO:0007669"/>
    <property type="project" value="UniProtKB-KW"/>
</dbReference>
<dbReference type="RefSeq" id="WP_108825388.1">
    <property type="nucleotide sequence ID" value="NZ_CP023004.1"/>
</dbReference>
<evidence type="ECO:0000313" key="8">
    <source>
        <dbReference type="Proteomes" id="UP000244896"/>
    </source>
</evidence>
<dbReference type="Proteomes" id="UP000244896">
    <property type="component" value="Chromosome"/>
</dbReference>
<feature type="domain" description="Adenosine deaminase" evidence="6">
    <location>
        <begin position="22"/>
        <end position="333"/>
    </location>
</feature>
<accession>A0A2U8E489</accession>
<evidence type="ECO:0000256" key="3">
    <source>
        <dbReference type="ARBA" id="ARBA00022723"/>
    </source>
</evidence>